<dbReference type="EMBL" id="BARS01029191">
    <property type="protein sequence ID" value="GAG01749.1"/>
    <property type="molecule type" value="Genomic_DNA"/>
</dbReference>
<organism evidence="1">
    <name type="scientific">marine sediment metagenome</name>
    <dbReference type="NCBI Taxonomy" id="412755"/>
    <lineage>
        <taxon>unclassified sequences</taxon>
        <taxon>metagenomes</taxon>
        <taxon>ecological metagenomes</taxon>
    </lineage>
</organism>
<name>X0U7H3_9ZZZZ</name>
<accession>X0U7H3</accession>
<protein>
    <submittedName>
        <fullName evidence="1">Uncharacterized protein</fullName>
    </submittedName>
</protein>
<evidence type="ECO:0000313" key="1">
    <source>
        <dbReference type="EMBL" id="GAG01749.1"/>
    </source>
</evidence>
<sequence length="161" mass="17140">MARVAVNPEVLSATAPLFLPKQKIRAVDGDTWKKGEMGFMTSGEIEPVVAAGKTDAYAIFAQDQATSTSSTDVWVRRLVAGARLYMFVMTNGTAATAATAVEGTAYGVRTLANVCYLDTGTANGQFKVIRDASNAQPFEDTKKDMDAAPGKVEVEFLGYVS</sequence>
<comment type="caution">
    <text evidence="1">The sequence shown here is derived from an EMBL/GenBank/DDBJ whole genome shotgun (WGS) entry which is preliminary data.</text>
</comment>
<proteinExistence type="predicted"/>
<gene>
    <name evidence="1" type="ORF">S01H1_45651</name>
</gene>
<reference evidence="1" key="1">
    <citation type="journal article" date="2014" name="Front. Microbiol.">
        <title>High frequency of phylogenetically diverse reductive dehalogenase-homologous genes in deep subseafloor sedimentary metagenomes.</title>
        <authorList>
            <person name="Kawai M."/>
            <person name="Futagami T."/>
            <person name="Toyoda A."/>
            <person name="Takaki Y."/>
            <person name="Nishi S."/>
            <person name="Hori S."/>
            <person name="Arai W."/>
            <person name="Tsubouchi T."/>
            <person name="Morono Y."/>
            <person name="Uchiyama I."/>
            <person name="Ito T."/>
            <person name="Fujiyama A."/>
            <person name="Inagaki F."/>
            <person name="Takami H."/>
        </authorList>
    </citation>
    <scope>NUCLEOTIDE SEQUENCE</scope>
    <source>
        <strain evidence="1">Expedition CK06-06</strain>
    </source>
</reference>
<dbReference type="AlphaFoldDB" id="X0U7H3"/>